<keyword evidence="1" id="KW-1133">Transmembrane helix</keyword>
<evidence type="ECO:0000313" key="3">
    <source>
        <dbReference type="Proteomes" id="UP000831327"/>
    </source>
</evidence>
<feature type="transmembrane region" description="Helical" evidence="1">
    <location>
        <begin position="6"/>
        <end position="24"/>
    </location>
</feature>
<protein>
    <submittedName>
        <fullName evidence="2">Uncharacterized protein</fullName>
    </submittedName>
</protein>
<feature type="transmembrane region" description="Helical" evidence="1">
    <location>
        <begin position="31"/>
        <end position="50"/>
    </location>
</feature>
<gene>
    <name evidence="2" type="ORF">Rmf_35540</name>
</gene>
<keyword evidence="1" id="KW-0472">Membrane</keyword>
<keyword evidence="3" id="KW-1185">Reference proteome</keyword>
<name>A0ABM9SEG7_9PROT</name>
<dbReference type="RefSeq" id="WP_244407844.1">
    <property type="nucleotide sequence ID" value="NZ_AP025637.1"/>
</dbReference>
<sequence>MPDVNFGEVASWGLILGTFAFVAAQRFGLGPAVAAGMLAALTTKAALLGLT</sequence>
<evidence type="ECO:0000256" key="1">
    <source>
        <dbReference type="SAM" id="Phobius"/>
    </source>
</evidence>
<accession>A0ABM9SEG7</accession>
<dbReference type="EMBL" id="AP025637">
    <property type="protein sequence ID" value="BDG73625.1"/>
    <property type="molecule type" value="Genomic_DNA"/>
</dbReference>
<proteinExistence type="predicted"/>
<dbReference type="Proteomes" id="UP000831327">
    <property type="component" value="Chromosome"/>
</dbReference>
<keyword evidence="1" id="KW-0812">Transmembrane</keyword>
<evidence type="ECO:0000313" key="2">
    <source>
        <dbReference type="EMBL" id="BDG73625.1"/>
    </source>
</evidence>
<reference evidence="2 3" key="1">
    <citation type="journal article" date="2016" name="Microbes Environ.">
        <title>Phylogenetically diverse aerobic anoxygenic phototrophic bacteria isolated from epilithic biofilms in Tama river, Japan.</title>
        <authorList>
            <person name="Hirose S."/>
            <person name="Matsuura K."/>
            <person name="Haruta S."/>
        </authorList>
    </citation>
    <scope>NUCLEOTIDE SEQUENCE [LARGE SCALE GENOMIC DNA]</scope>
    <source>
        <strain evidence="2 3">S08</strain>
    </source>
</reference>
<organism evidence="2 3">
    <name type="scientific">Roseomonas fluvialis</name>
    <dbReference type="NCBI Taxonomy" id="1750527"/>
    <lineage>
        <taxon>Bacteria</taxon>
        <taxon>Pseudomonadati</taxon>
        <taxon>Pseudomonadota</taxon>
        <taxon>Alphaproteobacteria</taxon>
        <taxon>Acetobacterales</taxon>
        <taxon>Roseomonadaceae</taxon>
        <taxon>Roseomonas</taxon>
    </lineage>
</organism>